<name>A0ABN1F8S9_9PROT</name>
<evidence type="ECO:0000256" key="1">
    <source>
        <dbReference type="ARBA" id="ARBA00004249"/>
    </source>
</evidence>
<comment type="catalytic activity">
    <reaction evidence="23">
        <text>Preferential cleavage: (Ac)2-L-Lys-D-Ala-|-D-Ala. Also transpeptidation of peptidyl-alanyl moieties that are N-acyl substituents of D-alanine.</text>
        <dbReference type="EC" id="3.4.16.4"/>
    </reaction>
</comment>
<organism evidence="31 32">
    <name type="scientific">Rhizomicrobium electricum</name>
    <dbReference type="NCBI Taxonomy" id="480070"/>
    <lineage>
        <taxon>Bacteria</taxon>
        <taxon>Pseudomonadati</taxon>
        <taxon>Pseudomonadota</taxon>
        <taxon>Alphaproteobacteria</taxon>
        <taxon>Micropepsales</taxon>
        <taxon>Micropepsaceae</taxon>
        <taxon>Rhizomicrobium</taxon>
    </lineage>
</organism>
<feature type="domain" description="Penicillin-binding protein OB-like" evidence="30">
    <location>
        <begin position="333"/>
        <end position="440"/>
    </location>
</feature>
<dbReference type="SUPFAM" id="SSF53955">
    <property type="entry name" value="Lysozyme-like"/>
    <property type="match status" value="1"/>
</dbReference>
<keyword evidence="22" id="KW-0961">Cell wall biogenesis/degradation</keyword>
<evidence type="ECO:0000256" key="14">
    <source>
        <dbReference type="ARBA" id="ARBA00022801"/>
    </source>
</evidence>
<feature type="compositionally biased region" description="Low complexity" evidence="26">
    <location>
        <begin position="798"/>
        <end position="809"/>
    </location>
</feature>
<keyword evidence="19 27" id="KW-0472">Membrane</keyword>
<feature type="domain" description="Penicillin-binding protein transpeptidase" evidence="28">
    <location>
        <begin position="442"/>
        <end position="734"/>
    </location>
</feature>
<comment type="catalytic activity">
    <reaction evidence="25">
        <text>[GlcNAc-(1-&gt;4)-Mur2Ac(oyl-L-Ala-gamma-D-Glu-L-Lys-D-Ala-D-Ala)](n)-di-trans,octa-cis-undecaprenyl diphosphate + beta-D-GlcNAc-(1-&gt;4)-Mur2Ac(oyl-L-Ala-gamma-D-Glu-L-Lys-D-Ala-D-Ala)-di-trans,octa-cis-undecaprenyl diphosphate = [GlcNAc-(1-&gt;4)-Mur2Ac(oyl-L-Ala-gamma-D-Glu-L-Lys-D-Ala-D-Ala)](n+1)-di-trans,octa-cis-undecaprenyl diphosphate + di-trans,octa-cis-undecaprenyl diphosphate + H(+)</text>
        <dbReference type="Rhea" id="RHEA:23708"/>
        <dbReference type="Rhea" id="RHEA-COMP:9602"/>
        <dbReference type="Rhea" id="RHEA-COMP:9603"/>
        <dbReference type="ChEBI" id="CHEBI:15378"/>
        <dbReference type="ChEBI" id="CHEBI:58405"/>
        <dbReference type="ChEBI" id="CHEBI:60033"/>
        <dbReference type="ChEBI" id="CHEBI:78435"/>
        <dbReference type="EC" id="2.4.99.28"/>
    </reaction>
</comment>
<dbReference type="PANTHER" id="PTHR32282:SF27">
    <property type="entry name" value="PENICILLIN-BINDING PROTEIN 1A"/>
    <property type="match status" value="1"/>
</dbReference>
<keyword evidence="8" id="KW-0997">Cell inner membrane</keyword>
<evidence type="ECO:0000256" key="18">
    <source>
        <dbReference type="ARBA" id="ARBA00022989"/>
    </source>
</evidence>
<feature type="domain" description="Glycosyl transferase family 51" evidence="29">
    <location>
        <begin position="67"/>
        <end position="244"/>
    </location>
</feature>
<feature type="transmembrane region" description="Helical" evidence="27">
    <location>
        <begin position="15"/>
        <end position="40"/>
    </location>
</feature>
<evidence type="ECO:0000256" key="8">
    <source>
        <dbReference type="ARBA" id="ARBA00022519"/>
    </source>
</evidence>
<evidence type="ECO:0000256" key="12">
    <source>
        <dbReference type="ARBA" id="ARBA00022679"/>
    </source>
</evidence>
<dbReference type="NCBIfam" id="TIGR02074">
    <property type="entry name" value="PBP_1a_fam"/>
    <property type="match status" value="1"/>
</dbReference>
<evidence type="ECO:0000256" key="2">
    <source>
        <dbReference type="ARBA" id="ARBA00004752"/>
    </source>
</evidence>
<keyword evidence="11" id="KW-0328">Glycosyltransferase</keyword>
<dbReference type="InterPro" id="IPR001264">
    <property type="entry name" value="Glyco_trans_51"/>
</dbReference>
<evidence type="ECO:0000256" key="3">
    <source>
        <dbReference type="ARBA" id="ARBA00007090"/>
    </source>
</evidence>
<feature type="region of interest" description="Disordered" evidence="26">
    <location>
        <begin position="766"/>
        <end position="818"/>
    </location>
</feature>
<evidence type="ECO:0000256" key="22">
    <source>
        <dbReference type="ARBA" id="ARBA00023316"/>
    </source>
</evidence>
<evidence type="ECO:0000259" key="29">
    <source>
        <dbReference type="Pfam" id="PF00912"/>
    </source>
</evidence>
<comment type="subcellular location">
    <subcellularLocation>
        <location evidence="1">Cell inner membrane</location>
        <topology evidence="1">Single-pass type II membrane protein</topology>
    </subcellularLocation>
</comment>
<dbReference type="EMBL" id="BAAADD010000011">
    <property type="protein sequence ID" value="GAA0585239.1"/>
    <property type="molecule type" value="Genomic_DNA"/>
</dbReference>
<comment type="caution">
    <text evidence="31">The sequence shown here is derived from an EMBL/GenBank/DDBJ whole genome shotgun (WGS) entry which is preliminary data.</text>
</comment>
<evidence type="ECO:0000313" key="31">
    <source>
        <dbReference type="EMBL" id="GAA0585239.1"/>
    </source>
</evidence>
<dbReference type="InterPro" id="IPR001460">
    <property type="entry name" value="PCN-bd_Tpept"/>
</dbReference>
<evidence type="ECO:0000256" key="17">
    <source>
        <dbReference type="ARBA" id="ARBA00022984"/>
    </source>
</evidence>
<evidence type="ECO:0000256" key="26">
    <source>
        <dbReference type="SAM" id="MobiDB-lite"/>
    </source>
</evidence>
<gene>
    <name evidence="31" type="ORF">GCM10008942_37700</name>
</gene>
<evidence type="ECO:0000256" key="19">
    <source>
        <dbReference type="ARBA" id="ARBA00023136"/>
    </source>
</evidence>
<evidence type="ECO:0000256" key="6">
    <source>
        <dbReference type="ARBA" id="ARBA00018638"/>
    </source>
</evidence>
<dbReference type="Gene3D" id="1.10.3810.10">
    <property type="entry name" value="Biosynthetic peptidoglycan transglycosylase-like"/>
    <property type="match status" value="1"/>
</dbReference>
<evidence type="ECO:0000256" key="13">
    <source>
        <dbReference type="ARBA" id="ARBA00022692"/>
    </source>
</evidence>
<keyword evidence="15" id="KW-0133">Cell shape</keyword>
<dbReference type="Proteomes" id="UP001499951">
    <property type="component" value="Unassembled WGS sequence"/>
</dbReference>
<dbReference type="Gene3D" id="3.40.710.10">
    <property type="entry name" value="DD-peptidase/beta-lactamase superfamily"/>
    <property type="match status" value="2"/>
</dbReference>
<accession>A0ABN1F8S9</accession>
<evidence type="ECO:0000256" key="25">
    <source>
        <dbReference type="ARBA" id="ARBA00049902"/>
    </source>
</evidence>
<keyword evidence="32" id="KW-1185">Reference proteome</keyword>
<dbReference type="SUPFAM" id="SSF56601">
    <property type="entry name" value="beta-lactamase/transpeptidase-like"/>
    <property type="match status" value="1"/>
</dbReference>
<keyword evidence="9" id="KW-0121">Carboxypeptidase</keyword>
<keyword evidence="13 27" id="KW-0812">Transmembrane</keyword>
<keyword evidence="21" id="KW-0511">Multifunctional enzyme</keyword>
<dbReference type="EC" id="3.4.16.4" evidence="5"/>
<dbReference type="Pfam" id="PF17092">
    <property type="entry name" value="PCB_OB"/>
    <property type="match status" value="1"/>
</dbReference>
<keyword evidence="17" id="KW-0573">Peptidoglycan synthesis</keyword>
<evidence type="ECO:0000256" key="4">
    <source>
        <dbReference type="ARBA" id="ARBA00007739"/>
    </source>
</evidence>
<keyword evidence="16" id="KW-0735">Signal-anchor</keyword>
<reference evidence="31 32" key="1">
    <citation type="journal article" date="2019" name="Int. J. Syst. Evol. Microbiol.">
        <title>The Global Catalogue of Microorganisms (GCM) 10K type strain sequencing project: providing services to taxonomists for standard genome sequencing and annotation.</title>
        <authorList>
            <consortium name="The Broad Institute Genomics Platform"/>
            <consortium name="The Broad Institute Genome Sequencing Center for Infectious Disease"/>
            <person name="Wu L."/>
            <person name="Ma J."/>
        </authorList>
    </citation>
    <scope>NUCLEOTIDE SEQUENCE [LARGE SCALE GENOMIC DNA]</scope>
    <source>
        <strain evidence="31 32">JCM 15089</strain>
    </source>
</reference>
<keyword evidence="14" id="KW-0378">Hydrolase</keyword>
<evidence type="ECO:0000256" key="9">
    <source>
        <dbReference type="ARBA" id="ARBA00022645"/>
    </source>
</evidence>
<dbReference type="EC" id="2.4.99.28" evidence="24"/>
<evidence type="ECO:0000259" key="28">
    <source>
        <dbReference type="Pfam" id="PF00905"/>
    </source>
</evidence>
<dbReference type="InterPro" id="IPR036950">
    <property type="entry name" value="PBP_transglycosylase"/>
</dbReference>
<evidence type="ECO:0000256" key="21">
    <source>
        <dbReference type="ARBA" id="ARBA00023268"/>
    </source>
</evidence>
<evidence type="ECO:0000256" key="16">
    <source>
        <dbReference type="ARBA" id="ARBA00022968"/>
    </source>
</evidence>
<evidence type="ECO:0000256" key="11">
    <source>
        <dbReference type="ARBA" id="ARBA00022676"/>
    </source>
</evidence>
<evidence type="ECO:0000256" key="10">
    <source>
        <dbReference type="ARBA" id="ARBA00022670"/>
    </source>
</evidence>
<protein>
    <recommendedName>
        <fullName evidence="6">Penicillin-binding protein 1A</fullName>
        <ecNumber evidence="24">2.4.99.28</ecNumber>
        <ecNumber evidence="5">3.4.16.4</ecNumber>
    </recommendedName>
</protein>
<evidence type="ECO:0000256" key="27">
    <source>
        <dbReference type="SAM" id="Phobius"/>
    </source>
</evidence>
<keyword evidence="20" id="KW-0046">Antibiotic resistance</keyword>
<dbReference type="PANTHER" id="PTHR32282">
    <property type="entry name" value="BINDING PROTEIN TRANSPEPTIDASE, PUTATIVE-RELATED"/>
    <property type="match status" value="1"/>
</dbReference>
<evidence type="ECO:0000256" key="15">
    <source>
        <dbReference type="ARBA" id="ARBA00022960"/>
    </source>
</evidence>
<evidence type="ECO:0000256" key="23">
    <source>
        <dbReference type="ARBA" id="ARBA00034000"/>
    </source>
</evidence>
<evidence type="ECO:0000256" key="7">
    <source>
        <dbReference type="ARBA" id="ARBA00022475"/>
    </source>
</evidence>
<dbReference type="InterPro" id="IPR012338">
    <property type="entry name" value="Beta-lactam/transpept-like"/>
</dbReference>
<proteinExistence type="inferred from homology"/>
<comment type="similarity">
    <text evidence="4">In the N-terminal section; belongs to the glycosyltransferase 51 family.</text>
</comment>
<comment type="pathway">
    <text evidence="2">Cell wall biogenesis; peptidoglycan biosynthesis.</text>
</comment>
<keyword evidence="10" id="KW-0645">Protease</keyword>
<keyword evidence="7" id="KW-1003">Cell membrane</keyword>
<evidence type="ECO:0000313" key="32">
    <source>
        <dbReference type="Proteomes" id="UP001499951"/>
    </source>
</evidence>
<dbReference type="Pfam" id="PF00905">
    <property type="entry name" value="Transpeptidase"/>
    <property type="match status" value="1"/>
</dbReference>
<keyword evidence="18 27" id="KW-1133">Transmembrane helix</keyword>
<dbReference type="InterPro" id="IPR031376">
    <property type="entry name" value="PCB_OB"/>
</dbReference>
<dbReference type="InterPro" id="IPR023346">
    <property type="entry name" value="Lysozyme-like_dom_sf"/>
</dbReference>
<comment type="similarity">
    <text evidence="3">In the C-terminal section; belongs to the transpeptidase family.</text>
</comment>
<keyword evidence="12" id="KW-0808">Transferase</keyword>
<dbReference type="InterPro" id="IPR050396">
    <property type="entry name" value="Glycosyltr_51/Transpeptidase"/>
</dbReference>
<evidence type="ECO:0000256" key="24">
    <source>
        <dbReference type="ARBA" id="ARBA00044770"/>
    </source>
</evidence>
<dbReference type="Pfam" id="PF00912">
    <property type="entry name" value="Transgly"/>
    <property type="match status" value="1"/>
</dbReference>
<evidence type="ECO:0000256" key="20">
    <source>
        <dbReference type="ARBA" id="ARBA00023251"/>
    </source>
</evidence>
<evidence type="ECO:0000256" key="5">
    <source>
        <dbReference type="ARBA" id="ARBA00012448"/>
    </source>
</evidence>
<evidence type="ECO:0000259" key="30">
    <source>
        <dbReference type="Pfam" id="PF17092"/>
    </source>
</evidence>
<sequence length="818" mass="88752">MPTFGSLGRFRGHRIALYAGLSLLVLVGVVALGTVGYVWWVTRDLPSVKDLQNYAPPVTTRVYAGDGTLIGEYARERRVFVPIAFVPKLVINAFTSAEDRNFYSHPGIDVSSILRAAIKDVGRVAAGKRPEGGSTITQQVAKNFKLNADVKLKRKIQEAVLALRLDSAYSKDKILELYLNQINLGQNSYGVAAAALNYFGKSLDELTISEVAFLAALPKAPSHYDPRYHYEAAINRRNWVIGQMEENGYITREQADAAKAEPLRANTRPLGSQTQDAQYFVEEVRRQLYSKFGGSQLYDGGLQVRSTLDARLQNYAVNALRMGLVRYDRRHGWRGAKKSIDVTGDWKAALTGLGNHSGIESWDIAVVLGYRGNDVRIGLSNGEAAIIPFKELQWARPQLANMEVGAAPSKPQAVVKVGDVIYVEAIDKRGNYGLRQVPEVNGGIVAIDPHTGRILALSGGFSYDSSQYDRAMQALRQPGSTFKPFVYAAALDNGFTPTAKILDAPFCMQQGPGMPMWCPENFEKHFIGLATMRRGIVLSKNLMTVRLAQAVGMDKIAPIAERFGVYNHLDPLLANSLGSTGTTLLRMTTGFAEFVNGGKKIQPSLVDQIQDRNGKTIWRHDERKCDGCNAEWHSQSEPLLDDTREQVMDPRTAYQIVSFLQGVVQNGTGVTVASVGKPLAGKTGTSNDSRDVWFIGFSPDLAAGVYVGFDNPRTLGKREQGATVAAPIFRDFMKGALADKPATPFRVPPGIEFVNVDRLTGAVVPPGTPGSIQEAFKQGSAPGEPGAPPPMVIGGDQPATTAPTSGATGVEEGTGGLY</sequence>